<dbReference type="CDD" id="cd05325">
    <property type="entry name" value="carb_red_sniffer_like_SDR_c"/>
    <property type="match status" value="1"/>
</dbReference>
<gene>
    <name evidence="3" type="ORF">GTA08_BOTSDO12083</name>
</gene>
<evidence type="ECO:0000313" key="4">
    <source>
        <dbReference type="Proteomes" id="UP000572817"/>
    </source>
</evidence>
<proteinExistence type="inferred from homology"/>
<dbReference type="SUPFAM" id="SSF51735">
    <property type="entry name" value="NAD(P)-binding Rossmann-fold domains"/>
    <property type="match status" value="1"/>
</dbReference>
<evidence type="ECO:0000256" key="2">
    <source>
        <dbReference type="RuleBase" id="RU000363"/>
    </source>
</evidence>
<name>A0A8H4J7E6_9PEZI</name>
<keyword evidence="4" id="KW-1185">Reference proteome</keyword>
<dbReference type="Gene3D" id="3.40.50.720">
    <property type="entry name" value="NAD(P)-binding Rossmann-like Domain"/>
    <property type="match status" value="1"/>
</dbReference>
<dbReference type="AlphaFoldDB" id="A0A8H4J7E6"/>
<evidence type="ECO:0000256" key="1">
    <source>
        <dbReference type="ARBA" id="ARBA00006484"/>
    </source>
</evidence>
<dbReference type="InterPro" id="IPR036291">
    <property type="entry name" value="NAD(P)-bd_dom_sf"/>
</dbReference>
<protein>
    <submittedName>
        <fullName evidence="3">Short-chain dehydrogenase/reductase SDR</fullName>
    </submittedName>
</protein>
<dbReference type="Proteomes" id="UP000572817">
    <property type="component" value="Unassembled WGS sequence"/>
</dbReference>
<comment type="similarity">
    <text evidence="1 2">Belongs to the short-chain dehydrogenases/reductases (SDR) family.</text>
</comment>
<dbReference type="GO" id="GO:0016491">
    <property type="term" value="F:oxidoreductase activity"/>
    <property type="evidence" value="ECO:0007669"/>
    <property type="project" value="TreeGrafter"/>
</dbReference>
<dbReference type="InterPro" id="IPR051468">
    <property type="entry name" value="Fungal_SecMetab_SDRs"/>
</dbReference>
<dbReference type="PRINTS" id="PR00081">
    <property type="entry name" value="GDHRDH"/>
</dbReference>
<dbReference type="PRINTS" id="PR00080">
    <property type="entry name" value="SDRFAMILY"/>
</dbReference>
<evidence type="ECO:0000313" key="3">
    <source>
        <dbReference type="EMBL" id="KAF4312303.1"/>
    </source>
</evidence>
<dbReference type="InterPro" id="IPR002347">
    <property type="entry name" value="SDR_fam"/>
</dbReference>
<reference evidence="3" key="1">
    <citation type="submission" date="2020-04" db="EMBL/GenBank/DDBJ databases">
        <title>Genome Assembly and Annotation of Botryosphaeria dothidea sdau 11-99, a Latent Pathogen of Apple Fruit Ring Rot in China.</title>
        <authorList>
            <person name="Yu C."/>
            <person name="Diao Y."/>
            <person name="Lu Q."/>
            <person name="Zhao J."/>
            <person name="Cui S."/>
            <person name="Peng C."/>
            <person name="He B."/>
            <person name="Liu H."/>
        </authorList>
    </citation>
    <scope>NUCLEOTIDE SEQUENCE [LARGE SCALE GENOMIC DNA]</scope>
    <source>
        <strain evidence="3">Sdau11-99</strain>
    </source>
</reference>
<accession>A0A8H4J7E6</accession>
<dbReference type="Pfam" id="PF00106">
    <property type="entry name" value="adh_short"/>
    <property type="match status" value="1"/>
</dbReference>
<sequence length="246" mass="26177">MASYFVTGSSRGIGLTLVTILLSKPTSEVSKIFASARSETDSVKKLIADSNGRVVFVPLDVTSEESIKSAANHISQAQGSSGIDVLVNNAGISSASFSAVEDMTDLDDIFKVNVGGVHNVTRAFLPVLKKGNLKKIINISSTLGSITKADAYMHIRNPSYKISKAALNMLTVQYSISLRKEGFTVIAISPGWLKTDLGSQAADLEPEQGANATLDIVSRATSADTGKFFNINVPGWDKYDGSCPPW</sequence>
<dbReference type="OrthoDB" id="7289984at2759"/>
<dbReference type="EMBL" id="WWBZ02000007">
    <property type="protein sequence ID" value="KAF4312303.1"/>
    <property type="molecule type" value="Genomic_DNA"/>
</dbReference>
<comment type="caution">
    <text evidence="3">The sequence shown here is derived from an EMBL/GenBank/DDBJ whole genome shotgun (WGS) entry which is preliminary data.</text>
</comment>
<dbReference type="GO" id="GO:0005737">
    <property type="term" value="C:cytoplasm"/>
    <property type="evidence" value="ECO:0007669"/>
    <property type="project" value="TreeGrafter"/>
</dbReference>
<dbReference type="PANTHER" id="PTHR43544">
    <property type="entry name" value="SHORT-CHAIN DEHYDROGENASE/REDUCTASE"/>
    <property type="match status" value="1"/>
</dbReference>
<organism evidence="3 4">
    <name type="scientific">Botryosphaeria dothidea</name>
    <dbReference type="NCBI Taxonomy" id="55169"/>
    <lineage>
        <taxon>Eukaryota</taxon>
        <taxon>Fungi</taxon>
        <taxon>Dikarya</taxon>
        <taxon>Ascomycota</taxon>
        <taxon>Pezizomycotina</taxon>
        <taxon>Dothideomycetes</taxon>
        <taxon>Dothideomycetes incertae sedis</taxon>
        <taxon>Botryosphaeriales</taxon>
        <taxon>Botryosphaeriaceae</taxon>
        <taxon>Botryosphaeria</taxon>
    </lineage>
</organism>
<dbReference type="PANTHER" id="PTHR43544:SF36">
    <property type="entry name" value="CHAIN OXIDOREDUCTASE (CSGA), PUTATIVE (AFU_ORTHOLOGUE AFUA_4G00910)-RELATED"/>
    <property type="match status" value="1"/>
</dbReference>